<keyword evidence="1" id="KW-1133">Transmembrane helix</keyword>
<feature type="transmembrane region" description="Helical" evidence="1">
    <location>
        <begin position="22"/>
        <end position="40"/>
    </location>
</feature>
<dbReference type="InParanoid" id="A0A482XKS0"/>
<gene>
    <name evidence="3" type="ORF">LSTR_LSTR009298</name>
</gene>
<evidence type="ECO:0000259" key="2">
    <source>
        <dbReference type="Pfam" id="PF22954"/>
    </source>
</evidence>
<keyword evidence="1" id="KW-0472">Membrane</keyword>
<proteinExistence type="predicted"/>
<comment type="caution">
    <text evidence="3">The sequence shown here is derived from an EMBL/GenBank/DDBJ whole genome shotgun (WGS) entry which is preliminary data.</text>
</comment>
<reference evidence="3 4" key="1">
    <citation type="journal article" date="2017" name="Gigascience">
        <title>Genome sequence of the small brown planthopper, Laodelphax striatellus.</title>
        <authorList>
            <person name="Zhu J."/>
            <person name="Jiang F."/>
            <person name="Wang X."/>
            <person name="Yang P."/>
            <person name="Bao Y."/>
            <person name="Zhao W."/>
            <person name="Wang W."/>
            <person name="Lu H."/>
            <person name="Wang Q."/>
            <person name="Cui N."/>
            <person name="Li J."/>
            <person name="Chen X."/>
            <person name="Luo L."/>
            <person name="Yu J."/>
            <person name="Kang L."/>
            <person name="Cui F."/>
        </authorList>
    </citation>
    <scope>NUCLEOTIDE SEQUENCE [LARGE SCALE GENOMIC DNA]</scope>
    <source>
        <strain evidence="3">Lst14</strain>
    </source>
</reference>
<organism evidence="3 4">
    <name type="scientific">Laodelphax striatellus</name>
    <name type="common">Small brown planthopper</name>
    <name type="synonym">Delphax striatella</name>
    <dbReference type="NCBI Taxonomy" id="195883"/>
    <lineage>
        <taxon>Eukaryota</taxon>
        <taxon>Metazoa</taxon>
        <taxon>Ecdysozoa</taxon>
        <taxon>Arthropoda</taxon>
        <taxon>Hexapoda</taxon>
        <taxon>Insecta</taxon>
        <taxon>Pterygota</taxon>
        <taxon>Neoptera</taxon>
        <taxon>Paraneoptera</taxon>
        <taxon>Hemiptera</taxon>
        <taxon>Auchenorrhyncha</taxon>
        <taxon>Fulgoroidea</taxon>
        <taxon>Delphacidae</taxon>
        <taxon>Criomorphinae</taxon>
        <taxon>Laodelphax</taxon>
    </lineage>
</organism>
<dbReference type="PANTHER" id="PTHR34609">
    <property type="entry name" value="GEO08273P1-RELATED"/>
    <property type="match status" value="1"/>
</dbReference>
<dbReference type="Proteomes" id="UP000291343">
    <property type="component" value="Unassembled WGS sequence"/>
</dbReference>
<sequence>MVLNPHLNESCCGCSVETGSKIIAWISVISQPFSIISLFVQYSQIKDGKNFIHKESVLAGIMGKLVLSIIYLIFDILLIIGIYKRRPSFILAWIILGLFGIIIAGIFFIILAFAEPFVLIPGAIVLAIGYYFLLVVNGHYTNLKSSQAGTSSYGG</sequence>
<dbReference type="OrthoDB" id="6625137at2759"/>
<accession>A0A482XKS0</accession>
<evidence type="ECO:0000256" key="1">
    <source>
        <dbReference type="SAM" id="Phobius"/>
    </source>
</evidence>
<keyword evidence="1" id="KW-0812">Transmembrane</keyword>
<dbReference type="InterPro" id="IPR053077">
    <property type="entry name" value="MARVEL_domain_protein_3"/>
</dbReference>
<feature type="transmembrane region" description="Helical" evidence="1">
    <location>
        <begin position="61"/>
        <end position="83"/>
    </location>
</feature>
<feature type="domain" description="DUF7027" evidence="2">
    <location>
        <begin position="18"/>
        <end position="115"/>
    </location>
</feature>
<dbReference type="EMBL" id="QKKF02006119">
    <property type="protein sequence ID" value="RZF46516.1"/>
    <property type="molecule type" value="Genomic_DNA"/>
</dbReference>
<protein>
    <recommendedName>
        <fullName evidence="2">DUF7027 domain-containing protein</fullName>
    </recommendedName>
</protein>
<evidence type="ECO:0000313" key="3">
    <source>
        <dbReference type="EMBL" id="RZF46516.1"/>
    </source>
</evidence>
<dbReference type="InterPro" id="IPR054291">
    <property type="entry name" value="DUF7027"/>
</dbReference>
<dbReference type="Pfam" id="PF22954">
    <property type="entry name" value="DUF7027"/>
    <property type="match status" value="1"/>
</dbReference>
<feature type="transmembrane region" description="Helical" evidence="1">
    <location>
        <begin position="117"/>
        <end position="136"/>
    </location>
</feature>
<dbReference type="PANTHER" id="PTHR34609:SF17">
    <property type="entry name" value="GEO08273P1-RELATED"/>
    <property type="match status" value="1"/>
</dbReference>
<dbReference type="SMR" id="A0A482XKS0"/>
<evidence type="ECO:0000313" key="4">
    <source>
        <dbReference type="Proteomes" id="UP000291343"/>
    </source>
</evidence>
<dbReference type="AlphaFoldDB" id="A0A482XKS0"/>
<feature type="transmembrane region" description="Helical" evidence="1">
    <location>
        <begin position="89"/>
        <end position="110"/>
    </location>
</feature>
<keyword evidence="4" id="KW-1185">Reference proteome</keyword>
<name>A0A482XKS0_LAOST</name>